<evidence type="ECO:0000256" key="3">
    <source>
        <dbReference type="ARBA" id="ARBA00022723"/>
    </source>
</evidence>
<evidence type="ECO:0000256" key="12">
    <source>
        <dbReference type="PIRSR" id="PIRSR015919-1"/>
    </source>
</evidence>
<dbReference type="Pfam" id="PF04056">
    <property type="entry name" value="Ssl1"/>
    <property type="match status" value="1"/>
</dbReference>
<evidence type="ECO:0000256" key="7">
    <source>
        <dbReference type="ARBA" id="ARBA00023015"/>
    </source>
</evidence>
<dbReference type="PROSITE" id="PS50234">
    <property type="entry name" value="VWFA"/>
    <property type="match status" value="1"/>
</dbReference>
<comment type="subcellular location">
    <subcellularLocation>
        <location evidence="1 11">Nucleus</location>
    </subcellularLocation>
</comment>
<keyword evidence="4" id="KW-0227">DNA damage</keyword>
<dbReference type="InterPro" id="IPR004595">
    <property type="entry name" value="TFIIH_C1-like_dom"/>
</dbReference>
<dbReference type="PIRSF" id="PIRSF015919">
    <property type="entry name" value="TFIIH_SSL1"/>
    <property type="match status" value="1"/>
</dbReference>
<dbReference type="PANTHER" id="PTHR12695">
    <property type="entry name" value="GENERAL TRANSCRIPTION FACTOR IIH SUBUNIT 2"/>
    <property type="match status" value="1"/>
</dbReference>
<dbReference type="NCBIfam" id="TIGR00622">
    <property type="entry name" value="ssl1"/>
    <property type="match status" value="1"/>
</dbReference>
<dbReference type="PANTHER" id="PTHR12695:SF2">
    <property type="entry name" value="GENERAL TRANSCRIPTION FACTOR IIH SUBUNIT 2-RELATED"/>
    <property type="match status" value="1"/>
</dbReference>
<accession>A0A507EY34</accession>
<dbReference type="GO" id="GO:0006351">
    <property type="term" value="P:DNA-templated transcription"/>
    <property type="evidence" value="ECO:0007669"/>
    <property type="project" value="InterPro"/>
</dbReference>
<evidence type="ECO:0000256" key="4">
    <source>
        <dbReference type="ARBA" id="ARBA00022763"/>
    </source>
</evidence>
<evidence type="ECO:0000256" key="9">
    <source>
        <dbReference type="ARBA" id="ARBA00023204"/>
    </source>
</evidence>
<dbReference type="STRING" id="246404.A0A507EY34"/>
<evidence type="ECO:0000256" key="2">
    <source>
        <dbReference type="ARBA" id="ARBA00006092"/>
    </source>
</evidence>
<feature type="domain" description="VWFA" evidence="13">
    <location>
        <begin position="75"/>
        <end position="219"/>
    </location>
</feature>
<dbReference type="CDD" id="cd01453">
    <property type="entry name" value="vWA_transcription_factor_IIH_type"/>
    <property type="match status" value="1"/>
</dbReference>
<dbReference type="InterPro" id="IPR013083">
    <property type="entry name" value="Znf_RING/FYVE/PHD"/>
</dbReference>
<dbReference type="GO" id="GO:0006357">
    <property type="term" value="P:regulation of transcription by RNA polymerase II"/>
    <property type="evidence" value="ECO:0007669"/>
    <property type="project" value="UniProtKB-UniRule"/>
</dbReference>
<dbReference type="Gene3D" id="3.30.40.10">
    <property type="entry name" value="Zinc/RING finger domain, C3HC4 (zinc finger)"/>
    <property type="match status" value="1"/>
</dbReference>
<keyword evidence="6 11" id="KW-0862">Zinc</keyword>
<keyword evidence="8 11" id="KW-0804">Transcription</keyword>
<keyword evidence="3 11" id="KW-0479">Metal-binding</keyword>
<evidence type="ECO:0000313" key="14">
    <source>
        <dbReference type="EMBL" id="TPX68267.1"/>
    </source>
</evidence>
<sequence length="432" mass="47110">MSGGDVLEDDDKALPAAHAYQWESAYKRSWEALEEDNDGSLASTLALLARDRLKRRRTAAAKASETPLHRGTIRHLFVVVDLSEAMAAPADGLPPTRLECVLAATETFVSEFLIVNPLGSIGIVATRDGGAEKLTEMTGNASDHISAIRNRSNREPRGEPSLQNALEIARRSLLHVPSHGSREILILYSALMTCDPGNIFDTIESLKTDNIRVSIIGLSAEMQICKRVCKETKGIYSVVMNEGHLKEILGGHVAPPPIESDKSSSLAIIEMGFPSSSTFELPTLCANHKKPTQSGYMCPKCKTVVCDLPTDCPICSLTLVSSVLLARSYHHLFPVPTYKEVALASSYKSTHCRACQLPFPKSADDDEKAGKSNSNPDLQQQLKVQERVLMGHAGVGSGRYECSSCKEHYCLECDLYAHEVLRNCAGCLSKRI</sequence>
<dbReference type="GO" id="GO:0006289">
    <property type="term" value="P:nucleotide-excision repair"/>
    <property type="evidence" value="ECO:0007669"/>
    <property type="project" value="UniProtKB-UniRule"/>
</dbReference>
<dbReference type="AlphaFoldDB" id="A0A507EY34"/>
<evidence type="ECO:0000256" key="11">
    <source>
        <dbReference type="PIRNR" id="PIRNR015919"/>
    </source>
</evidence>
<protein>
    <recommendedName>
        <fullName evidence="11">General transcription and DNA repair factor IIH</fullName>
    </recommendedName>
</protein>
<dbReference type="SMART" id="SM00327">
    <property type="entry name" value="VWA"/>
    <property type="match status" value="1"/>
</dbReference>
<dbReference type="GO" id="GO:0008270">
    <property type="term" value="F:zinc ion binding"/>
    <property type="evidence" value="ECO:0007669"/>
    <property type="project" value="UniProtKB-UniRule"/>
</dbReference>
<keyword evidence="5" id="KW-0863">Zinc-finger</keyword>
<dbReference type="OrthoDB" id="284275at2759"/>
<dbReference type="InterPro" id="IPR046349">
    <property type="entry name" value="C1-like_sf"/>
</dbReference>
<keyword evidence="10 11" id="KW-0539">Nucleus</keyword>
<comment type="function">
    <text evidence="11">Component of the general transcription and DNA repair factor IIH (TFIIH) core complex, which is involved in general and transcription-coupled nucleotide excision repair (NER) of damaged DNA and, when complexed to TFIIK, in RNA transcription by RNA polymerase II.</text>
</comment>
<dbReference type="Gene3D" id="3.40.50.410">
    <property type="entry name" value="von Willebrand factor, type A domain"/>
    <property type="match status" value="1"/>
</dbReference>
<dbReference type="GO" id="GO:0000439">
    <property type="term" value="C:transcription factor TFIIH core complex"/>
    <property type="evidence" value="ECO:0007669"/>
    <property type="project" value="UniProtKB-UniRule"/>
</dbReference>
<dbReference type="InterPro" id="IPR002035">
    <property type="entry name" value="VWF_A"/>
</dbReference>
<keyword evidence="9" id="KW-0234">DNA repair</keyword>
<evidence type="ECO:0000256" key="10">
    <source>
        <dbReference type="ARBA" id="ARBA00023242"/>
    </source>
</evidence>
<evidence type="ECO:0000313" key="15">
    <source>
        <dbReference type="Proteomes" id="UP000320333"/>
    </source>
</evidence>
<reference evidence="14 15" key="1">
    <citation type="journal article" date="2019" name="Sci. Rep.">
        <title>Comparative genomics of chytrid fungi reveal insights into the obligate biotrophic and pathogenic lifestyle of Synchytrium endobioticum.</title>
        <authorList>
            <person name="van de Vossenberg B.T.L.H."/>
            <person name="Warris S."/>
            <person name="Nguyen H.D.T."/>
            <person name="van Gent-Pelzer M.P.E."/>
            <person name="Joly D.L."/>
            <person name="van de Geest H.C."/>
            <person name="Bonants P.J.M."/>
            <person name="Smith D.S."/>
            <person name="Levesque C.A."/>
            <person name="van der Lee T.A.J."/>
        </authorList>
    </citation>
    <scope>NUCLEOTIDE SEQUENCE [LARGE SCALE GENOMIC DNA]</scope>
    <source>
        <strain evidence="14 15">CBS 675.73</strain>
    </source>
</reference>
<dbReference type="SMART" id="SM01047">
    <property type="entry name" value="C1_4"/>
    <property type="match status" value="1"/>
</dbReference>
<dbReference type="InterPro" id="IPR007198">
    <property type="entry name" value="Ssl1-like"/>
</dbReference>
<evidence type="ECO:0000256" key="8">
    <source>
        <dbReference type="ARBA" id="ARBA00023163"/>
    </source>
</evidence>
<gene>
    <name evidence="14" type="ORF">CcCBS67573_g07256</name>
</gene>
<evidence type="ECO:0000256" key="5">
    <source>
        <dbReference type="ARBA" id="ARBA00022771"/>
    </source>
</evidence>
<evidence type="ECO:0000256" key="6">
    <source>
        <dbReference type="ARBA" id="ARBA00022833"/>
    </source>
</evidence>
<comment type="caution">
    <text evidence="14">The sequence shown here is derived from an EMBL/GenBank/DDBJ whole genome shotgun (WGS) entry which is preliminary data.</text>
</comment>
<dbReference type="InterPro" id="IPR012170">
    <property type="entry name" value="TFIIH_SSL1/p44"/>
</dbReference>
<dbReference type="SUPFAM" id="SSF57889">
    <property type="entry name" value="Cysteine-rich domain"/>
    <property type="match status" value="1"/>
</dbReference>
<comment type="similarity">
    <text evidence="2 11">Belongs to the GTF2H2 family.</text>
</comment>
<organism evidence="14 15">
    <name type="scientific">Chytriomyces confervae</name>
    <dbReference type="NCBI Taxonomy" id="246404"/>
    <lineage>
        <taxon>Eukaryota</taxon>
        <taxon>Fungi</taxon>
        <taxon>Fungi incertae sedis</taxon>
        <taxon>Chytridiomycota</taxon>
        <taxon>Chytridiomycota incertae sedis</taxon>
        <taxon>Chytridiomycetes</taxon>
        <taxon>Chytridiales</taxon>
        <taxon>Chytriomycetaceae</taxon>
        <taxon>Chytriomyces</taxon>
    </lineage>
</organism>
<dbReference type="Pfam" id="PF07975">
    <property type="entry name" value="C1_4"/>
    <property type="match status" value="1"/>
</dbReference>
<dbReference type="GO" id="GO:0005675">
    <property type="term" value="C:transcription factor TFIIH holo complex"/>
    <property type="evidence" value="ECO:0007669"/>
    <property type="project" value="UniProtKB-UniRule"/>
</dbReference>
<proteinExistence type="inferred from homology"/>
<feature type="zinc finger region" description="C4-type" evidence="12">
    <location>
        <begin position="298"/>
        <end position="315"/>
    </location>
</feature>
<evidence type="ECO:0000259" key="13">
    <source>
        <dbReference type="PROSITE" id="PS50234"/>
    </source>
</evidence>
<keyword evidence="7 11" id="KW-0805">Transcription regulation</keyword>
<evidence type="ECO:0000256" key="1">
    <source>
        <dbReference type="ARBA" id="ARBA00004123"/>
    </source>
</evidence>
<dbReference type="EMBL" id="QEAP01000364">
    <property type="protein sequence ID" value="TPX68267.1"/>
    <property type="molecule type" value="Genomic_DNA"/>
</dbReference>
<keyword evidence="15" id="KW-1185">Reference proteome</keyword>
<dbReference type="InterPro" id="IPR036465">
    <property type="entry name" value="vWFA_dom_sf"/>
</dbReference>
<dbReference type="SUPFAM" id="SSF53300">
    <property type="entry name" value="vWA-like"/>
    <property type="match status" value="1"/>
</dbReference>
<dbReference type="Proteomes" id="UP000320333">
    <property type="component" value="Unassembled WGS sequence"/>
</dbReference>
<name>A0A507EY34_9FUNG</name>
<dbReference type="FunFam" id="3.40.50.410:FF:000015">
    <property type="entry name" value="General transcription factor IIH subunit 2"/>
    <property type="match status" value="1"/>
</dbReference>